<name>R6RNR9_9FIRM</name>
<dbReference type="Pfam" id="PF24726">
    <property type="entry name" value="DUF7678"/>
    <property type="match status" value="1"/>
</dbReference>
<evidence type="ECO:0000313" key="3">
    <source>
        <dbReference type="Proteomes" id="UP000018142"/>
    </source>
</evidence>
<organism evidence="2 3">
    <name type="scientific">[Eubacterium] siraeum CAG:80</name>
    <dbReference type="NCBI Taxonomy" id="1263080"/>
    <lineage>
        <taxon>Bacteria</taxon>
        <taxon>Bacillati</taxon>
        <taxon>Bacillota</taxon>
        <taxon>Clostridia</taxon>
        <taxon>Eubacteriales</taxon>
        <taxon>Oscillospiraceae</taxon>
        <taxon>Oscillospiraceae incertae sedis</taxon>
    </lineage>
</organism>
<proteinExistence type="predicted"/>
<dbReference type="EMBL" id="CBFJ010000131">
    <property type="protein sequence ID" value="CDC46979.1"/>
    <property type="molecule type" value="Genomic_DNA"/>
</dbReference>
<feature type="domain" description="DUF7678" evidence="1">
    <location>
        <begin position="1"/>
        <end position="80"/>
    </location>
</feature>
<sequence length="80" mass="9163">MWKQGAIGVKDSNGRMVSVSYWIKHYDKPSEEYGISGGRISKLMLKQDGRVVYNYDRGEDVELQTPEAEKALAILLHEYN</sequence>
<protein>
    <recommendedName>
        <fullName evidence="1">DUF7678 domain-containing protein</fullName>
    </recommendedName>
</protein>
<dbReference type="InterPro" id="IPR056095">
    <property type="entry name" value="DUF7678"/>
</dbReference>
<evidence type="ECO:0000313" key="2">
    <source>
        <dbReference type="EMBL" id="CDC46979.1"/>
    </source>
</evidence>
<accession>R6RNR9</accession>
<comment type="caution">
    <text evidence="2">The sequence shown here is derived from an EMBL/GenBank/DDBJ whole genome shotgun (WGS) entry which is preliminary data.</text>
</comment>
<evidence type="ECO:0000259" key="1">
    <source>
        <dbReference type="Pfam" id="PF24726"/>
    </source>
</evidence>
<dbReference type="Proteomes" id="UP000018142">
    <property type="component" value="Unassembled WGS sequence"/>
</dbReference>
<reference evidence="2" key="1">
    <citation type="submission" date="2012-11" db="EMBL/GenBank/DDBJ databases">
        <title>Dependencies among metagenomic species, viruses, plasmids and units of genetic variation.</title>
        <authorList>
            <person name="Nielsen H.B."/>
            <person name="Almeida M."/>
            <person name="Juncker A.S."/>
            <person name="Rasmussen S."/>
            <person name="Li J."/>
            <person name="Sunagawa S."/>
            <person name="Plichta D."/>
            <person name="Gautier L."/>
            <person name="Le Chatelier E."/>
            <person name="Peletier E."/>
            <person name="Bonde I."/>
            <person name="Nielsen T."/>
            <person name="Manichanh C."/>
            <person name="Arumugam M."/>
            <person name="Batto J."/>
            <person name="Santos M.B.Q.D."/>
            <person name="Blom N."/>
            <person name="Borruel N."/>
            <person name="Burgdorf K.S."/>
            <person name="Boumezbeur F."/>
            <person name="Casellas F."/>
            <person name="Dore J."/>
            <person name="Guarner F."/>
            <person name="Hansen T."/>
            <person name="Hildebrand F."/>
            <person name="Kaas R.S."/>
            <person name="Kennedy S."/>
            <person name="Kristiansen K."/>
            <person name="Kultima J.R."/>
            <person name="Leonard P."/>
            <person name="Levenez F."/>
            <person name="Lund O."/>
            <person name="Moumen B."/>
            <person name="Le Paslier D."/>
            <person name="Pons N."/>
            <person name="Pedersen O."/>
            <person name="Prifti E."/>
            <person name="Qin J."/>
            <person name="Raes J."/>
            <person name="Tap J."/>
            <person name="Tims S."/>
            <person name="Ussery D.W."/>
            <person name="Yamada T."/>
            <person name="MetaHit consortium"/>
            <person name="Renault P."/>
            <person name="Sicheritz-Ponten T."/>
            <person name="Bork P."/>
            <person name="Wang J."/>
            <person name="Brunak S."/>
            <person name="Ehrlich S.D."/>
        </authorList>
    </citation>
    <scope>NUCLEOTIDE SEQUENCE [LARGE SCALE GENOMIC DNA]</scope>
</reference>
<dbReference type="AlphaFoldDB" id="R6RNR9"/>
<gene>
    <name evidence="2" type="ORF">BN788_02133</name>
</gene>